<keyword evidence="2 4" id="KW-0479">Metal-binding</keyword>
<dbReference type="STRING" id="1470434.AZF00_01415"/>
<dbReference type="PIRSF" id="PIRSF028099">
    <property type="entry name" value="DUF1111"/>
    <property type="match status" value="1"/>
</dbReference>
<accession>A0A127M1C5</accession>
<feature type="domain" description="Cytochrome c" evidence="6">
    <location>
        <begin position="333"/>
        <end position="466"/>
    </location>
</feature>
<dbReference type="Gene3D" id="1.10.760.10">
    <property type="entry name" value="Cytochrome c-like domain"/>
    <property type="match status" value="1"/>
</dbReference>
<dbReference type="RefSeq" id="WP_062382705.1">
    <property type="nucleotide sequence ID" value="NZ_CP014544.1"/>
</dbReference>
<dbReference type="InterPro" id="IPR010538">
    <property type="entry name" value="DHOR"/>
</dbReference>
<dbReference type="Pfam" id="PF06537">
    <property type="entry name" value="DHOR"/>
    <property type="match status" value="2"/>
</dbReference>
<dbReference type="InterPro" id="IPR009056">
    <property type="entry name" value="Cyt_c-like_dom"/>
</dbReference>
<evidence type="ECO:0000259" key="6">
    <source>
        <dbReference type="PROSITE" id="PS51007"/>
    </source>
</evidence>
<reference evidence="7 8" key="1">
    <citation type="submission" date="2015-12" db="EMBL/GenBank/DDBJ databases">
        <authorList>
            <person name="Shamseldin A."/>
            <person name="Moawad H."/>
            <person name="Abd El-Rahim W.M."/>
            <person name="Sadowsky M.J."/>
        </authorList>
    </citation>
    <scope>NUCLEOTIDE SEQUENCE [LARGE SCALE GENOMIC DNA]</scope>
    <source>
        <strain evidence="7 8">SM2</strain>
    </source>
</reference>
<evidence type="ECO:0000256" key="4">
    <source>
        <dbReference type="PROSITE-ProRule" id="PRU00433"/>
    </source>
</evidence>
<feature type="chain" id="PRO_5007274926" description="Cytochrome c domain-containing protein" evidence="5">
    <location>
        <begin position="26"/>
        <end position="466"/>
    </location>
</feature>
<dbReference type="PANTHER" id="PTHR30600">
    <property type="entry name" value="CYTOCHROME C PEROXIDASE-RELATED"/>
    <property type="match status" value="1"/>
</dbReference>
<evidence type="ECO:0000313" key="8">
    <source>
        <dbReference type="Proteomes" id="UP000074119"/>
    </source>
</evidence>
<dbReference type="SUPFAM" id="SSF46626">
    <property type="entry name" value="Cytochrome c"/>
    <property type="match status" value="1"/>
</dbReference>
<evidence type="ECO:0000256" key="1">
    <source>
        <dbReference type="ARBA" id="ARBA00022617"/>
    </source>
</evidence>
<organism evidence="7 8">
    <name type="scientific">Zhongshania aliphaticivorans</name>
    <dbReference type="NCBI Taxonomy" id="1470434"/>
    <lineage>
        <taxon>Bacteria</taxon>
        <taxon>Pseudomonadati</taxon>
        <taxon>Pseudomonadota</taxon>
        <taxon>Gammaproteobacteria</taxon>
        <taxon>Cellvibrionales</taxon>
        <taxon>Spongiibacteraceae</taxon>
        <taxon>Zhongshania</taxon>
    </lineage>
</organism>
<sequence>MIILFSRFIAAIFILLVLSSGCSRAPDFAHVEDGEMLSGGTTTFQKINPDVSLSRESYSQAAVNLSIGQRNKFALGNAFFTAPWQPESSVENSRTGLGPLFNAAACQDCHIRDGRGHPPTESLSESSVLRIALVNGEPDPVYGHQIQTRALPGLLPEAVPVIYWQNSSVALADGETISMRKPFVVLEQLHYGPLADGHGLSLRVAPAMIGLGLLESIAASAILAGEDVGDSDGDGISGRVNRVWSQETSATVIGRFGWKAGQPSIRQQSLLAFQQDIGISSQLYPYQPCTSVQTDCLASQPSIRPELSDEIEEVLLFYASHLAVPARRWHDRKEVLAGKALFHTLGCAGCHQPSWRTARLDNHPVLSEQLIWPYTDMLLHDMGEGLADGVIEFGAQGNEWRTAPLWGIHLAKAVGGNKVGFLHDGRARDFKEAIMWHGGEAQASRDAWASLSKEEREKLIWFLKSL</sequence>
<dbReference type="EMBL" id="CP014544">
    <property type="protein sequence ID" value="AMO67042.1"/>
    <property type="molecule type" value="Genomic_DNA"/>
</dbReference>
<dbReference type="PANTHER" id="PTHR30600:SF4">
    <property type="entry name" value="CYTOCHROME C DOMAIN-CONTAINING PROTEIN"/>
    <property type="match status" value="1"/>
</dbReference>
<evidence type="ECO:0000256" key="3">
    <source>
        <dbReference type="ARBA" id="ARBA00023004"/>
    </source>
</evidence>
<keyword evidence="5" id="KW-0732">Signal</keyword>
<dbReference type="PROSITE" id="PS51257">
    <property type="entry name" value="PROKAR_LIPOPROTEIN"/>
    <property type="match status" value="1"/>
</dbReference>
<dbReference type="GO" id="GO:0009055">
    <property type="term" value="F:electron transfer activity"/>
    <property type="evidence" value="ECO:0007669"/>
    <property type="project" value="InterPro"/>
</dbReference>
<proteinExistence type="predicted"/>
<gene>
    <name evidence="7" type="ORF">AZF00_01415</name>
</gene>
<dbReference type="GO" id="GO:0046872">
    <property type="term" value="F:metal ion binding"/>
    <property type="evidence" value="ECO:0007669"/>
    <property type="project" value="UniProtKB-KW"/>
</dbReference>
<dbReference type="AlphaFoldDB" id="A0A127M1C5"/>
<evidence type="ECO:0000256" key="5">
    <source>
        <dbReference type="SAM" id="SignalP"/>
    </source>
</evidence>
<dbReference type="InterPro" id="IPR036909">
    <property type="entry name" value="Cyt_c-like_dom_sf"/>
</dbReference>
<name>A0A127M1C5_9GAMM</name>
<dbReference type="GO" id="GO:0004130">
    <property type="term" value="F:cytochrome-c peroxidase activity"/>
    <property type="evidence" value="ECO:0007669"/>
    <property type="project" value="TreeGrafter"/>
</dbReference>
<dbReference type="Proteomes" id="UP000074119">
    <property type="component" value="Chromosome"/>
</dbReference>
<dbReference type="PROSITE" id="PS51007">
    <property type="entry name" value="CYTC"/>
    <property type="match status" value="1"/>
</dbReference>
<keyword evidence="3 4" id="KW-0408">Iron</keyword>
<dbReference type="InterPro" id="IPR051395">
    <property type="entry name" value="Cytochrome_c_Peroxidase/MauG"/>
</dbReference>
<feature type="signal peptide" evidence="5">
    <location>
        <begin position="1"/>
        <end position="25"/>
    </location>
</feature>
<protein>
    <recommendedName>
        <fullName evidence="6">Cytochrome c domain-containing protein</fullName>
    </recommendedName>
</protein>
<dbReference type="GO" id="GO:0020037">
    <property type="term" value="F:heme binding"/>
    <property type="evidence" value="ECO:0007669"/>
    <property type="project" value="InterPro"/>
</dbReference>
<evidence type="ECO:0000313" key="7">
    <source>
        <dbReference type="EMBL" id="AMO67042.1"/>
    </source>
</evidence>
<dbReference type="KEGG" id="zal:AZF00_01415"/>
<keyword evidence="1 4" id="KW-0349">Heme</keyword>
<evidence type="ECO:0000256" key="2">
    <source>
        <dbReference type="ARBA" id="ARBA00022723"/>
    </source>
</evidence>